<name>A0AB74UR24_9GAMM</name>
<accession>A0AB74UR24</accession>
<dbReference type="AlphaFoldDB" id="A0AB74UR24"/>
<keyword evidence="2" id="KW-0378">Hydrolase</keyword>
<keyword evidence="2" id="KW-0540">Nuclease</keyword>
<dbReference type="RefSeq" id="WP_395119857.1">
    <property type="nucleotide sequence ID" value="NZ_CP170721.1"/>
</dbReference>
<organism evidence="2">
    <name type="scientific">Rhodanobacter sp. FW102-FHT14D07</name>
    <dbReference type="NCBI Taxonomy" id="3351462"/>
    <lineage>
        <taxon>Bacteria</taxon>
        <taxon>Pseudomonadati</taxon>
        <taxon>Pseudomonadota</taxon>
        <taxon>Gammaproteobacteria</taxon>
        <taxon>Lysobacterales</taxon>
        <taxon>Rhodanobacteraceae</taxon>
        <taxon>Rhodanobacter</taxon>
    </lineage>
</organism>
<dbReference type="InterPro" id="IPR011335">
    <property type="entry name" value="Restrct_endonuc-II-like"/>
</dbReference>
<keyword evidence="2" id="KW-0255">Endonuclease</keyword>
<dbReference type="InterPro" id="IPR007560">
    <property type="entry name" value="Restrct_endonuc_IV_Mrr"/>
</dbReference>
<dbReference type="GO" id="GO:0009307">
    <property type="term" value="P:DNA restriction-modification system"/>
    <property type="evidence" value="ECO:0007669"/>
    <property type="project" value="InterPro"/>
</dbReference>
<gene>
    <name evidence="2" type="ORF">ACFYG5_02080</name>
</gene>
<evidence type="ECO:0000259" key="1">
    <source>
        <dbReference type="Pfam" id="PF04471"/>
    </source>
</evidence>
<dbReference type="GO" id="GO:0004519">
    <property type="term" value="F:endonuclease activity"/>
    <property type="evidence" value="ECO:0007669"/>
    <property type="project" value="UniProtKB-KW"/>
</dbReference>
<dbReference type="Pfam" id="PF04471">
    <property type="entry name" value="Mrr_cat"/>
    <property type="match status" value="1"/>
</dbReference>
<feature type="domain" description="Restriction endonuclease type IV Mrr" evidence="1">
    <location>
        <begin position="62"/>
        <end position="173"/>
    </location>
</feature>
<dbReference type="SUPFAM" id="SSF52980">
    <property type="entry name" value="Restriction endonuclease-like"/>
    <property type="match status" value="1"/>
</dbReference>
<proteinExistence type="predicted"/>
<protein>
    <submittedName>
        <fullName evidence="2">Restriction endonuclease</fullName>
    </submittedName>
</protein>
<evidence type="ECO:0000313" key="2">
    <source>
        <dbReference type="EMBL" id="XIA18955.1"/>
    </source>
</evidence>
<dbReference type="InterPro" id="IPR011856">
    <property type="entry name" value="tRNA_endonuc-like_dom_sf"/>
</dbReference>
<sequence>MNTIDTHVSIRWTTWWSRFVNRVRLIGRRRHVNKVARSHKLRQKITEIAATENGFARALGYLRKIDPLVFEELILTAVEDDNLRIQRNLRYTGDGGLDGEVTYRGARVLIQAKRYGAHIQRAHVAVFASLCALEDAVGLFVHTGRTGEASRGAITDAGGRVLIVSGHRLIEFLTQPGSTKEHLERVITTHRRLSSC</sequence>
<dbReference type="GO" id="GO:0003677">
    <property type="term" value="F:DNA binding"/>
    <property type="evidence" value="ECO:0007669"/>
    <property type="project" value="InterPro"/>
</dbReference>
<reference evidence="2" key="1">
    <citation type="submission" date="2024-10" db="EMBL/GenBank/DDBJ databases">
        <authorList>
            <person name="Lesea H.P."/>
            <person name="Kuehl J.V."/>
            <person name="Chandonia J.-M."/>
        </authorList>
    </citation>
    <scope>NUCLEOTIDE SEQUENCE</scope>
    <source>
        <strain evidence="2">FW102-FHT14D07</strain>
    </source>
</reference>
<dbReference type="Gene3D" id="3.40.1350.10">
    <property type="match status" value="1"/>
</dbReference>
<dbReference type="EMBL" id="CP170721">
    <property type="protein sequence ID" value="XIA18955.1"/>
    <property type="molecule type" value="Genomic_DNA"/>
</dbReference>